<dbReference type="GO" id="GO:0016740">
    <property type="term" value="F:transferase activity"/>
    <property type="evidence" value="ECO:0007669"/>
    <property type="project" value="UniProtKB-KW"/>
</dbReference>
<dbReference type="RefSeq" id="WP_284032624.1">
    <property type="nucleotide sequence ID" value="NZ_CP126154.1"/>
</dbReference>
<dbReference type="InterPro" id="IPR003673">
    <property type="entry name" value="CoA-Trfase_fam_III"/>
</dbReference>
<name>A0ABD5WCF0_9EURY</name>
<dbReference type="PANTHER" id="PTHR48207">
    <property type="entry name" value="SUCCINATE--HYDROXYMETHYLGLUTARATE COA-TRANSFERASE"/>
    <property type="match status" value="1"/>
</dbReference>
<reference evidence="3 4" key="1">
    <citation type="journal article" date="2019" name="Int. J. Syst. Evol. Microbiol.">
        <title>The Global Catalogue of Microorganisms (GCM) 10K type strain sequencing project: providing services to taxonomists for standard genome sequencing and annotation.</title>
        <authorList>
            <consortium name="The Broad Institute Genomics Platform"/>
            <consortium name="The Broad Institute Genome Sequencing Center for Infectious Disease"/>
            <person name="Wu L."/>
            <person name="Ma J."/>
        </authorList>
    </citation>
    <scope>NUCLEOTIDE SEQUENCE [LARGE SCALE GENOMIC DNA]</scope>
    <source>
        <strain evidence="3 4">DT31</strain>
    </source>
</reference>
<feature type="region of interest" description="Disordered" evidence="2">
    <location>
        <begin position="375"/>
        <end position="427"/>
    </location>
</feature>
<dbReference type="SUPFAM" id="SSF89796">
    <property type="entry name" value="CoA-transferase family III (CaiB/BaiF)"/>
    <property type="match status" value="1"/>
</dbReference>
<accession>A0ABD5WCF0</accession>
<dbReference type="InterPro" id="IPR050483">
    <property type="entry name" value="CoA-transferase_III_domain"/>
</dbReference>
<dbReference type="PANTHER" id="PTHR48207:SF3">
    <property type="entry name" value="SUCCINATE--HYDROXYMETHYLGLUTARATE COA-TRANSFERASE"/>
    <property type="match status" value="1"/>
</dbReference>
<sequence length="427" mass="46121">MGSLDDLTVLDLTRVLGGPYCTMLLADMGADVVKVEPPGGDWIRRTPPFFDDEEEPYGGYFQSVNRGKSSVELDLTDEDDRADFLTLVDRADVLVENYRAGTMERFDLAYERLRERNPGLVYASIRGFGDPRTGATPEQDRPAYDLVVQAMAGVMQINGQPDDPPTKIGVGIGDLFTGVLSAVGILAAVHHRERTGEGQFVDTSMYDAMLSMCERAVYQYSYTGEVPGRVGNAHPILFPYDAFEARDGLVVVAAIGPTQWDALCRAIDRPDLIEYREQSVRLANRDALKAEITAWTSERTVEEVLDVLDTVVPCAPVHDVGDVFESGIADRRGMLVDLPHPGTDEEVTVAGSPIKMTETPTGPAGRAPLLDEHRAALFGSEAAERGTRAQTDGSGESAADRADGGCCDDGDDDAAGSGTATDPEERP</sequence>
<keyword evidence="1 3" id="KW-0808">Transferase</keyword>
<proteinExistence type="predicted"/>
<comment type="caution">
    <text evidence="3">The sequence shown here is derived from an EMBL/GenBank/DDBJ whole genome shotgun (WGS) entry which is preliminary data.</text>
</comment>
<dbReference type="InterPro" id="IPR023606">
    <property type="entry name" value="CoA-Trfase_III_dom_1_sf"/>
</dbReference>
<evidence type="ECO:0000256" key="1">
    <source>
        <dbReference type="ARBA" id="ARBA00022679"/>
    </source>
</evidence>
<evidence type="ECO:0000313" key="4">
    <source>
        <dbReference type="Proteomes" id="UP001596461"/>
    </source>
</evidence>
<dbReference type="Gene3D" id="3.30.1540.10">
    <property type="entry name" value="formyl-coa transferase, domain 3"/>
    <property type="match status" value="1"/>
</dbReference>
<dbReference type="Proteomes" id="UP001596461">
    <property type="component" value="Unassembled WGS sequence"/>
</dbReference>
<evidence type="ECO:0000313" key="3">
    <source>
        <dbReference type="EMBL" id="MFC7070957.1"/>
    </source>
</evidence>
<dbReference type="Gene3D" id="3.40.50.10540">
    <property type="entry name" value="Crotonobetainyl-coa:carnitine coa-transferase, domain 1"/>
    <property type="match status" value="1"/>
</dbReference>
<dbReference type="AlphaFoldDB" id="A0ABD5WCF0"/>
<protein>
    <submittedName>
        <fullName evidence="3">CoA transferase</fullName>
    </submittedName>
</protein>
<dbReference type="Pfam" id="PF02515">
    <property type="entry name" value="CoA_transf_3"/>
    <property type="match status" value="1"/>
</dbReference>
<keyword evidence="4" id="KW-1185">Reference proteome</keyword>
<evidence type="ECO:0000256" key="2">
    <source>
        <dbReference type="SAM" id="MobiDB-lite"/>
    </source>
</evidence>
<gene>
    <name evidence="3" type="ORF">ACFQL9_15020</name>
</gene>
<dbReference type="EMBL" id="JBHTAH010000015">
    <property type="protein sequence ID" value="MFC7070957.1"/>
    <property type="molecule type" value="Genomic_DNA"/>
</dbReference>
<dbReference type="GeneID" id="81124491"/>
<dbReference type="InterPro" id="IPR044855">
    <property type="entry name" value="CoA-Trfase_III_dom3_sf"/>
</dbReference>
<organism evidence="3 4">
    <name type="scientific">Halobaculum lipolyticum</name>
    <dbReference type="NCBI Taxonomy" id="3032001"/>
    <lineage>
        <taxon>Archaea</taxon>
        <taxon>Methanobacteriati</taxon>
        <taxon>Methanobacteriota</taxon>
        <taxon>Stenosarchaea group</taxon>
        <taxon>Halobacteria</taxon>
        <taxon>Halobacteriales</taxon>
        <taxon>Haloferacaceae</taxon>
        <taxon>Halobaculum</taxon>
    </lineage>
</organism>